<dbReference type="Proteomes" id="UP000244240">
    <property type="component" value="Unassembled WGS sequence"/>
</dbReference>
<comment type="caution">
    <text evidence="2">The sequence shown here is derived from an EMBL/GenBank/DDBJ whole genome shotgun (WGS) entry which is preliminary data.</text>
</comment>
<feature type="compositionally biased region" description="Basic residues" evidence="1">
    <location>
        <begin position="39"/>
        <end position="52"/>
    </location>
</feature>
<sequence>MDPQEKIPLRPYTVIKPSGTSEIIRPVLRNAQPRQSRYPQRRKGCGCGRRKK</sequence>
<gene>
    <name evidence="2" type="ORF">C8P63_109103</name>
</gene>
<organism evidence="2 3">
    <name type="scientific">Melghirimyces profundicolus</name>
    <dbReference type="NCBI Taxonomy" id="1242148"/>
    <lineage>
        <taxon>Bacteria</taxon>
        <taxon>Bacillati</taxon>
        <taxon>Bacillota</taxon>
        <taxon>Bacilli</taxon>
        <taxon>Bacillales</taxon>
        <taxon>Thermoactinomycetaceae</taxon>
        <taxon>Melghirimyces</taxon>
    </lineage>
</organism>
<evidence type="ECO:0000313" key="2">
    <source>
        <dbReference type="EMBL" id="PTX60338.1"/>
    </source>
</evidence>
<protein>
    <submittedName>
        <fullName evidence="2">Uncharacterized protein</fullName>
    </submittedName>
</protein>
<keyword evidence="3" id="KW-1185">Reference proteome</keyword>
<name>A0A2T6BW85_9BACL</name>
<dbReference type="EMBL" id="QBKR01000009">
    <property type="protein sequence ID" value="PTX60338.1"/>
    <property type="molecule type" value="Genomic_DNA"/>
</dbReference>
<evidence type="ECO:0000256" key="1">
    <source>
        <dbReference type="SAM" id="MobiDB-lite"/>
    </source>
</evidence>
<evidence type="ECO:0000313" key="3">
    <source>
        <dbReference type="Proteomes" id="UP000244240"/>
    </source>
</evidence>
<accession>A0A2T6BW85</accession>
<feature type="region of interest" description="Disordered" evidence="1">
    <location>
        <begin position="29"/>
        <end position="52"/>
    </location>
</feature>
<reference evidence="2 3" key="1">
    <citation type="submission" date="2018-04" db="EMBL/GenBank/DDBJ databases">
        <title>Genomic Encyclopedia of Archaeal and Bacterial Type Strains, Phase II (KMG-II): from individual species to whole genera.</title>
        <authorList>
            <person name="Goeker M."/>
        </authorList>
    </citation>
    <scope>NUCLEOTIDE SEQUENCE [LARGE SCALE GENOMIC DNA]</scope>
    <source>
        <strain evidence="2 3">DSM 45787</strain>
    </source>
</reference>
<proteinExistence type="predicted"/>
<dbReference type="AlphaFoldDB" id="A0A2T6BW85"/>